<sequence>QCTSPKRLPDATQVANITAQPSVPDQDFCQIVRDLKEFVVKGDIFQVVPSRRFTLPCPSPLAAYKELKQSNPSPYMFYMQDELFTLFGASPESALKYETDTNQI</sequence>
<accession>A0A227J4P0</accession>
<evidence type="ECO:0000256" key="2">
    <source>
        <dbReference type="ARBA" id="ARBA00023239"/>
    </source>
</evidence>
<dbReference type="AlphaFoldDB" id="A0A227J4P0"/>
<feature type="domain" description="Chorismate-utilising enzyme C-terminal" evidence="4">
    <location>
        <begin position="26"/>
        <end position="100"/>
    </location>
</feature>
<dbReference type="InterPro" id="IPR019999">
    <property type="entry name" value="Anth_synth_I-like"/>
</dbReference>
<keyword evidence="2 5" id="KW-0456">Lyase</keyword>
<dbReference type="Proteomes" id="UP000214596">
    <property type="component" value="Unassembled WGS sequence"/>
</dbReference>
<organism evidence="5 6">
    <name type="scientific">Vibrio parahaemolyticus</name>
    <dbReference type="NCBI Taxonomy" id="670"/>
    <lineage>
        <taxon>Bacteria</taxon>
        <taxon>Pseudomonadati</taxon>
        <taxon>Pseudomonadota</taxon>
        <taxon>Gammaproteobacteria</taxon>
        <taxon>Vibrionales</taxon>
        <taxon>Vibrionaceae</taxon>
        <taxon>Vibrio</taxon>
    </lineage>
</organism>
<proteinExistence type="predicted"/>
<dbReference type="EC" id="4.1.3.27" evidence="1"/>
<dbReference type="InterPro" id="IPR005801">
    <property type="entry name" value="ADC_synthase"/>
</dbReference>
<dbReference type="SUPFAM" id="SSF56322">
    <property type="entry name" value="ADC synthase"/>
    <property type="match status" value="1"/>
</dbReference>
<feature type="non-terminal residue" evidence="5">
    <location>
        <position position="104"/>
    </location>
</feature>
<comment type="catalytic activity">
    <reaction evidence="3">
        <text>chorismate + L-glutamine = anthranilate + pyruvate + L-glutamate + H(+)</text>
        <dbReference type="Rhea" id="RHEA:21732"/>
        <dbReference type="ChEBI" id="CHEBI:15361"/>
        <dbReference type="ChEBI" id="CHEBI:15378"/>
        <dbReference type="ChEBI" id="CHEBI:16567"/>
        <dbReference type="ChEBI" id="CHEBI:29748"/>
        <dbReference type="ChEBI" id="CHEBI:29985"/>
        <dbReference type="ChEBI" id="CHEBI:58359"/>
        <dbReference type="EC" id="4.1.3.27"/>
    </reaction>
</comment>
<evidence type="ECO:0000256" key="3">
    <source>
        <dbReference type="ARBA" id="ARBA00047683"/>
    </source>
</evidence>
<comment type="caution">
    <text evidence="5">The sequence shown here is derived from an EMBL/GenBank/DDBJ whole genome shotgun (WGS) entry which is preliminary data.</text>
</comment>
<dbReference type="Gene3D" id="3.60.120.10">
    <property type="entry name" value="Anthranilate synthase"/>
    <property type="match status" value="1"/>
</dbReference>
<dbReference type="GO" id="GO:0004049">
    <property type="term" value="F:anthranilate synthase activity"/>
    <property type="evidence" value="ECO:0007669"/>
    <property type="project" value="UniProtKB-EC"/>
</dbReference>
<dbReference type="EMBL" id="NIXT01003338">
    <property type="protein sequence ID" value="OXE29364.1"/>
    <property type="molecule type" value="Genomic_DNA"/>
</dbReference>
<name>A0A227J4P0_VIBPH</name>
<dbReference type="PANTHER" id="PTHR11236:SF49">
    <property type="entry name" value="ANTHRANILATE SYNTHASE COMPONENT 1"/>
    <property type="match status" value="1"/>
</dbReference>
<protein>
    <recommendedName>
        <fullName evidence="1">anthranilate synthase</fullName>
        <ecNumber evidence="1">4.1.3.27</ecNumber>
    </recommendedName>
</protein>
<evidence type="ECO:0000256" key="1">
    <source>
        <dbReference type="ARBA" id="ARBA00012266"/>
    </source>
</evidence>
<gene>
    <name evidence="5" type="ORF">CA163_29025</name>
</gene>
<evidence type="ECO:0000313" key="5">
    <source>
        <dbReference type="EMBL" id="OXE29364.1"/>
    </source>
</evidence>
<evidence type="ECO:0000259" key="4">
    <source>
        <dbReference type="Pfam" id="PF00425"/>
    </source>
</evidence>
<reference evidence="5 6" key="1">
    <citation type="journal article" date="2017" name="Appl. Environ. Microbiol.">
        <title>Parallel evolution of two clades of a major Atlantic endemic Vibrio parahaemolyticus pathogen lineage by independent acquisition of related pathogenicity islands.</title>
        <authorList>
            <person name="Xu F."/>
            <person name="Gonzalez-Escalona N."/>
            <person name="Drees K.P."/>
            <person name="Sebra R.P."/>
            <person name="Cooper V.S."/>
            <person name="Jones S.H."/>
            <person name="Whistler C.A."/>
        </authorList>
    </citation>
    <scope>NUCLEOTIDE SEQUENCE [LARGE SCALE GENOMIC DNA]</scope>
    <source>
        <strain evidence="5 6">MAVP-3</strain>
    </source>
</reference>
<feature type="non-terminal residue" evidence="5">
    <location>
        <position position="1"/>
    </location>
</feature>
<dbReference type="PANTHER" id="PTHR11236">
    <property type="entry name" value="AMINOBENZOATE/ANTHRANILATE SYNTHASE"/>
    <property type="match status" value="1"/>
</dbReference>
<dbReference type="InterPro" id="IPR015890">
    <property type="entry name" value="Chorismate_C"/>
</dbReference>
<dbReference type="GO" id="GO:0000162">
    <property type="term" value="P:L-tryptophan biosynthetic process"/>
    <property type="evidence" value="ECO:0007669"/>
    <property type="project" value="TreeGrafter"/>
</dbReference>
<evidence type="ECO:0000313" key="6">
    <source>
        <dbReference type="Proteomes" id="UP000214596"/>
    </source>
</evidence>
<dbReference type="Pfam" id="PF00425">
    <property type="entry name" value="Chorismate_bind"/>
    <property type="match status" value="1"/>
</dbReference>